<dbReference type="OrthoDB" id="915634at2"/>
<dbReference type="RefSeq" id="WP_109521238.1">
    <property type="nucleotide sequence ID" value="NZ_QFAW01000019.1"/>
</dbReference>
<dbReference type="Proteomes" id="UP000245056">
    <property type="component" value="Unassembled WGS sequence"/>
</dbReference>
<reference evidence="2 3" key="1">
    <citation type="submission" date="2018-05" db="EMBL/GenBank/DDBJ databases">
        <title>Genome sequences of two Antarctic strains of Pseudomonas prosekii: insights into adaptation to extreme conditions.</title>
        <authorList>
            <person name="Snopkova K."/>
            <person name="Dufkova K."/>
            <person name="Cejkova D."/>
            <person name="Sedlacek I."/>
            <person name="Smajs D."/>
        </authorList>
    </citation>
    <scope>NUCLEOTIDE SEQUENCE [LARGE SCALE GENOMIC DNA]</scope>
    <source>
        <strain evidence="2 3">P2673</strain>
    </source>
</reference>
<proteinExistence type="predicted"/>
<name>A0A2U2D6Z1_9PSED</name>
<dbReference type="EMBL" id="QFAW01000019">
    <property type="protein sequence ID" value="PWE43702.1"/>
    <property type="molecule type" value="Genomic_DNA"/>
</dbReference>
<feature type="domain" description="MobA/VirD2-like nuclease" evidence="1">
    <location>
        <begin position="55"/>
        <end position="163"/>
    </location>
</feature>
<dbReference type="Pfam" id="PF03432">
    <property type="entry name" value="Relaxase"/>
    <property type="match status" value="1"/>
</dbReference>
<organism evidence="2 3">
    <name type="scientific">Pseudomonas prosekii</name>
    <dbReference type="NCBI Taxonomy" id="1148509"/>
    <lineage>
        <taxon>Bacteria</taxon>
        <taxon>Pseudomonadati</taxon>
        <taxon>Pseudomonadota</taxon>
        <taxon>Gammaproteobacteria</taxon>
        <taxon>Pseudomonadales</taxon>
        <taxon>Pseudomonadaceae</taxon>
        <taxon>Pseudomonas</taxon>
    </lineage>
</organism>
<sequence>MIGKIFPKSVGSFKGRIRYIFGCTKHDHEISQIVTIDSNCISNDPLPALLAGREDDVLEMVREFDQVEILRRMSLDSEKAIKPGFHAMLSLRPGESLTGPQWRTAVRKYLDDLSFNENTKYIAVMHRDKDHEHVHIVANRISLDEGFPMVKDSNERSISMDSVSDLEDMFRLWKAPRPKDTWGVSITHAELQASLKDDELPFKHRMIAKIAGAIEATNAVDGDMFTFTRLLRKQKVYIHLTLNEEGQPKGISFEFDGKHISGRQLKRTRLTWHKLITQEGIQYDPETIHELQAEIERRDIEEQERVRVYFYEFSNRSKRLYIRFTAKQIEVFKMIEDILAIIDKIFGGKLKATESQENRYYLEYVPGKKLLFPEEQELAI</sequence>
<comment type="caution">
    <text evidence="2">The sequence shown here is derived from an EMBL/GenBank/DDBJ whole genome shotgun (WGS) entry which is preliminary data.</text>
</comment>
<protein>
    <submittedName>
        <fullName evidence="2">Relaxase</fullName>
    </submittedName>
</protein>
<dbReference type="AlphaFoldDB" id="A0A2U2D6Z1"/>
<accession>A0A2U2D6Z1</accession>
<evidence type="ECO:0000313" key="2">
    <source>
        <dbReference type="EMBL" id="PWE43702.1"/>
    </source>
</evidence>
<dbReference type="InterPro" id="IPR005094">
    <property type="entry name" value="Endonuclease_MobA/VirD2"/>
</dbReference>
<evidence type="ECO:0000313" key="3">
    <source>
        <dbReference type="Proteomes" id="UP000245056"/>
    </source>
</evidence>
<evidence type="ECO:0000259" key="1">
    <source>
        <dbReference type="Pfam" id="PF03432"/>
    </source>
</evidence>
<gene>
    <name evidence="2" type="ORF">C9I49_15475</name>
</gene>